<keyword evidence="2" id="KW-0812">Transmembrane</keyword>
<organism evidence="4 5">
    <name type="scientific">Glaciihabitans arcticus</name>
    <dbReference type="NCBI Taxonomy" id="2668039"/>
    <lineage>
        <taxon>Bacteria</taxon>
        <taxon>Bacillati</taxon>
        <taxon>Actinomycetota</taxon>
        <taxon>Actinomycetes</taxon>
        <taxon>Micrococcales</taxon>
        <taxon>Microbacteriaceae</taxon>
        <taxon>Glaciihabitans</taxon>
    </lineage>
</organism>
<comment type="similarity">
    <text evidence="1">Belongs to the EamA transporter family.</text>
</comment>
<keyword evidence="2" id="KW-1133">Transmembrane helix</keyword>
<gene>
    <name evidence="4" type="ORF">EYE40_01870</name>
</gene>
<dbReference type="AlphaFoldDB" id="A0A4Q9GNH1"/>
<dbReference type="Pfam" id="PF00892">
    <property type="entry name" value="EamA"/>
    <property type="match status" value="1"/>
</dbReference>
<feature type="transmembrane region" description="Helical" evidence="2">
    <location>
        <begin position="117"/>
        <end position="135"/>
    </location>
</feature>
<accession>A0A4Q9GNH1</accession>
<dbReference type="GO" id="GO:0016020">
    <property type="term" value="C:membrane"/>
    <property type="evidence" value="ECO:0007669"/>
    <property type="project" value="InterPro"/>
</dbReference>
<name>A0A4Q9GNH1_9MICO</name>
<evidence type="ECO:0000259" key="3">
    <source>
        <dbReference type="Pfam" id="PF00892"/>
    </source>
</evidence>
<feature type="transmembrane region" description="Helical" evidence="2">
    <location>
        <begin position="37"/>
        <end position="57"/>
    </location>
</feature>
<keyword evidence="2" id="KW-0472">Membrane</keyword>
<feature type="transmembrane region" description="Helical" evidence="2">
    <location>
        <begin position="251"/>
        <end position="272"/>
    </location>
</feature>
<feature type="transmembrane region" description="Helical" evidence="2">
    <location>
        <begin position="6"/>
        <end position="25"/>
    </location>
</feature>
<evidence type="ECO:0000313" key="5">
    <source>
        <dbReference type="Proteomes" id="UP000294194"/>
    </source>
</evidence>
<protein>
    <submittedName>
        <fullName evidence="4">DMT family transporter</fullName>
    </submittedName>
</protein>
<dbReference type="SUPFAM" id="SSF103481">
    <property type="entry name" value="Multidrug resistance efflux transporter EmrE"/>
    <property type="match status" value="1"/>
</dbReference>
<reference evidence="5" key="1">
    <citation type="submission" date="2019-02" db="EMBL/GenBank/DDBJ databases">
        <title>Glaciihabitans arcticus sp. nov., a psychrotolerant bacterium isolated from polar soil.</title>
        <authorList>
            <person name="Dahal R.H."/>
        </authorList>
    </citation>
    <scope>NUCLEOTIDE SEQUENCE [LARGE SCALE GENOMIC DNA]</scope>
    <source>
        <strain evidence="5">RP-3-7</strain>
    </source>
</reference>
<dbReference type="RefSeq" id="WP_130980351.1">
    <property type="nucleotide sequence ID" value="NZ_SISG01000001.1"/>
</dbReference>
<feature type="domain" description="EamA" evidence="3">
    <location>
        <begin position="146"/>
        <end position="295"/>
    </location>
</feature>
<dbReference type="InterPro" id="IPR037185">
    <property type="entry name" value="EmrE-like"/>
</dbReference>
<evidence type="ECO:0000313" key="4">
    <source>
        <dbReference type="EMBL" id="TBN56241.1"/>
    </source>
</evidence>
<dbReference type="EMBL" id="SISG01000001">
    <property type="protein sequence ID" value="TBN56241.1"/>
    <property type="molecule type" value="Genomic_DNA"/>
</dbReference>
<proteinExistence type="inferred from homology"/>
<keyword evidence="5" id="KW-1185">Reference proteome</keyword>
<sequence>MTLFVGLSILASLFYGTSDFFGGLAARRLNLLHATAFTHLLATFAALVGLLLVGGEWSLDDAALGAAAGVLALVGFVAFYAAMAIGPMSLLSPAIALVGGVVPVGVAAATGSPLPPLAWFAIALAIVATVLISVPSTRARERVSVRGAVLALVAGLGLGGSVIVLDATSEASGLTPAVVELAVGLVILLLILGVIRLTHVRFGFLAVFEPPPASARQGLSPRRAYAMSGLAGVLLGIANSLFVVALHTGDLAIVAVLVSLYPLATVILAAAVLRERISAVQVGGIVLAIVACGMLAAA</sequence>
<evidence type="ECO:0000256" key="1">
    <source>
        <dbReference type="ARBA" id="ARBA00007362"/>
    </source>
</evidence>
<evidence type="ECO:0000256" key="2">
    <source>
        <dbReference type="SAM" id="Phobius"/>
    </source>
</evidence>
<feature type="transmembrane region" description="Helical" evidence="2">
    <location>
        <begin position="279"/>
        <end position="297"/>
    </location>
</feature>
<feature type="transmembrane region" description="Helical" evidence="2">
    <location>
        <begin position="177"/>
        <end position="195"/>
    </location>
</feature>
<feature type="transmembrane region" description="Helical" evidence="2">
    <location>
        <begin position="63"/>
        <end position="83"/>
    </location>
</feature>
<feature type="transmembrane region" description="Helical" evidence="2">
    <location>
        <begin position="90"/>
        <end position="111"/>
    </location>
</feature>
<comment type="caution">
    <text evidence="4">The sequence shown here is derived from an EMBL/GenBank/DDBJ whole genome shotgun (WGS) entry which is preliminary data.</text>
</comment>
<feature type="transmembrane region" description="Helical" evidence="2">
    <location>
        <begin position="147"/>
        <end position="165"/>
    </location>
</feature>
<feature type="transmembrane region" description="Helical" evidence="2">
    <location>
        <begin position="224"/>
        <end position="245"/>
    </location>
</feature>
<dbReference type="Proteomes" id="UP000294194">
    <property type="component" value="Unassembled WGS sequence"/>
</dbReference>
<dbReference type="InterPro" id="IPR000620">
    <property type="entry name" value="EamA_dom"/>
</dbReference>